<accession>A0ABQ6M5D3</accession>
<dbReference type="PROSITE" id="PS51089">
    <property type="entry name" value="HP"/>
    <property type="match status" value="1"/>
</dbReference>
<dbReference type="SUPFAM" id="SSF47050">
    <property type="entry name" value="VHP, Villin headpiece domain"/>
    <property type="match status" value="1"/>
</dbReference>
<evidence type="ECO:0000256" key="1">
    <source>
        <dbReference type="SAM" id="MobiDB-lite"/>
    </source>
</evidence>
<sequence length="299" mass="32967">LNRISLEFHDPLVMALMFECLKNHREIKIVTVKNKFKLKAGKAKFEQPPDLHVNVDIGDGWLCEVQFLFRDILLIKKELHKFYDVNRATSEMDVAGPLFSQLPEVKSEAGVAATGAAAAQEGKLDAALAQKVKKYKEKYEAFKKASAVSLAEKDAALAEKDTALAKKDAALSEKESALTAALAEKDAALAELDASKVRTLLEQSKVKELQAELERCRGELRKDAKPGGALPPPPPPPGETALYSWEVLKEGCPQGVDPKHKELALQPEQFKEALGVEKEDWAGMPEWKKQQQKKAAGLF</sequence>
<gene>
    <name evidence="3" type="ORF">TeGR_g13001</name>
</gene>
<dbReference type="SMART" id="SM00153">
    <property type="entry name" value="VHP"/>
    <property type="match status" value="1"/>
</dbReference>
<dbReference type="InterPro" id="IPR036886">
    <property type="entry name" value="Villin_headpiece_dom_sf"/>
</dbReference>
<feature type="non-terminal residue" evidence="3">
    <location>
        <position position="1"/>
    </location>
</feature>
<dbReference type="Proteomes" id="UP001165060">
    <property type="component" value="Unassembled WGS sequence"/>
</dbReference>
<reference evidence="3 4" key="1">
    <citation type="journal article" date="2023" name="Commun. Biol.">
        <title>Genome analysis of Parmales, the sister group of diatoms, reveals the evolutionary specialization of diatoms from phago-mixotrophs to photoautotrophs.</title>
        <authorList>
            <person name="Ban H."/>
            <person name="Sato S."/>
            <person name="Yoshikawa S."/>
            <person name="Yamada K."/>
            <person name="Nakamura Y."/>
            <person name="Ichinomiya M."/>
            <person name="Sato N."/>
            <person name="Blanc-Mathieu R."/>
            <person name="Endo H."/>
            <person name="Kuwata A."/>
            <person name="Ogata H."/>
        </authorList>
    </citation>
    <scope>NUCLEOTIDE SEQUENCE [LARGE SCALE GENOMIC DNA]</scope>
</reference>
<feature type="region of interest" description="Disordered" evidence="1">
    <location>
        <begin position="276"/>
        <end position="299"/>
    </location>
</feature>
<organism evidence="3 4">
    <name type="scientific">Tetraparma gracilis</name>
    <dbReference type="NCBI Taxonomy" id="2962635"/>
    <lineage>
        <taxon>Eukaryota</taxon>
        <taxon>Sar</taxon>
        <taxon>Stramenopiles</taxon>
        <taxon>Ochrophyta</taxon>
        <taxon>Bolidophyceae</taxon>
        <taxon>Parmales</taxon>
        <taxon>Triparmaceae</taxon>
        <taxon>Tetraparma</taxon>
    </lineage>
</organism>
<feature type="region of interest" description="Disordered" evidence="1">
    <location>
        <begin position="220"/>
        <end position="241"/>
    </location>
</feature>
<feature type="domain" description="HP" evidence="2">
    <location>
        <begin position="237"/>
        <end position="299"/>
    </location>
</feature>
<evidence type="ECO:0000313" key="4">
    <source>
        <dbReference type="Proteomes" id="UP001165060"/>
    </source>
</evidence>
<feature type="compositionally biased region" description="Pro residues" evidence="1">
    <location>
        <begin position="229"/>
        <end position="238"/>
    </location>
</feature>
<evidence type="ECO:0000259" key="2">
    <source>
        <dbReference type="PROSITE" id="PS51089"/>
    </source>
</evidence>
<dbReference type="Gene3D" id="1.10.950.10">
    <property type="entry name" value="Villin headpiece domain"/>
    <property type="match status" value="1"/>
</dbReference>
<dbReference type="EMBL" id="BRYB01005050">
    <property type="protein sequence ID" value="GMI19804.1"/>
    <property type="molecule type" value="Genomic_DNA"/>
</dbReference>
<comment type="caution">
    <text evidence="3">The sequence shown here is derived from an EMBL/GenBank/DDBJ whole genome shotgun (WGS) entry which is preliminary data.</text>
</comment>
<keyword evidence="4" id="KW-1185">Reference proteome</keyword>
<proteinExistence type="predicted"/>
<feature type="compositionally biased region" description="Basic and acidic residues" evidence="1">
    <location>
        <begin position="276"/>
        <end position="289"/>
    </location>
</feature>
<dbReference type="Pfam" id="PF02209">
    <property type="entry name" value="VHP"/>
    <property type="match status" value="1"/>
</dbReference>
<protein>
    <recommendedName>
        <fullName evidence="2">HP domain-containing protein</fullName>
    </recommendedName>
</protein>
<name>A0ABQ6M5D3_9STRA</name>
<evidence type="ECO:0000313" key="3">
    <source>
        <dbReference type="EMBL" id="GMI19804.1"/>
    </source>
</evidence>
<dbReference type="InterPro" id="IPR003128">
    <property type="entry name" value="Villin_headpiece"/>
</dbReference>